<organism evidence="7">
    <name type="scientific">Anisakis simplex</name>
    <name type="common">Herring worm</name>
    <dbReference type="NCBI Taxonomy" id="6269"/>
    <lineage>
        <taxon>Eukaryota</taxon>
        <taxon>Metazoa</taxon>
        <taxon>Ecdysozoa</taxon>
        <taxon>Nematoda</taxon>
        <taxon>Chromadorea</taxon>
        <taxon>Rhabditida</taxon>
        <taxon>Spirurina</taxon>
        <taxon>Ascaridomorpha</taxon>
        <taxon>Ascaridoidea</taxon>
        <taxon>Anisakidae</taxon>
        <taxon>Anisakis</taxon>
        <taxon>Anisakis simplex complex</taxon>
    </lineage>
</organism>
<keyword evidence="1" id="KW-1015">Disulfide bond</keyword>
<dbReference type="Pfam" id="PF03712">
    <property type="entry name" value="Cu2_monoox_C"/>
    <property type="match status" value="1"/>
</dbReference>
<dbReference type="PRINTS" id="PR00767">
    <property type="entry name" value="DBMONOXGNASE"/>
</dbReference>
<dbReference type="EMBL" id="UYRR01031445">
    <property type="protein sequence ID" value="VDK50143.1"/>
    <property type="molecule type" value="Genomic_DNA"/>
</dbReference>
<protein>
    <submittedName>
        <fullName evidence="7">Tyramine beta-hydroxylase (inferred by orthology to a C. elegans protein)</fullName>
    </submittedName>
</protein>
<dbReference type="InterPro" id="IPR014784">
    <property type="entry name" value="Cu2_ascorb_mOase-like_C"/>
</dbReference>
<evidence type="ECO:0000256" key="1">
    <source>
        <dbReference type="ARBA" id="ARBA00023157"/>
    </source>
</evidence>
<reference evidence="5 6" key="2">
    <citation type="submission" date="2018-11" db="EMBL/GenBank/DDBJ databases">
        <authorList>
            <consortium name="Pathogen Informatics"/>
        </authorList>
    </citation>
    <scope>NUCLEOTIDE SEQUENCE [LARGE SCALE GENOMIC DNA]</scope>
</reference>
<feature type="domain" description="Copper type II ascorbate-dependent monooxygenase C-terminal" evidence="4">
    <location>
        <begin position="346"/>
        <end position="444"/>
    </location>
</feature>
<dbReference type="InterPro" id="IPR036939">
    <property type="entry name" value="Cu2_ascorb_mOase_N_sf"/>
</dbReference>
<dbReference type="GO" id="GO:0005615">
    <property type="term" value="C:extracellular space"/>
    <property type="evidence" value="ECO:0007669"/>
    <property type="project" value="TreeGrafter"/>
</dbReference>
<dbReference type="GO" id="GO:0042420">
    <property type="term" value="P:dopamine catabolic process"/>
    <property type="evidence" value="ECO:0007669"/>
    <property type="project" value="TreeGrafter"/>
</dbReference>
<dbReference type="InterPro" id="IPR000323">
    <property type="entry name" value="Cu2_ascorb_mOase_N"/>
</dbReference>
<keyword evidence="2" id="KW-0325">Glycoprotein</keyword>
<dbReference type="InterPro" id="IPR008977">
    <property type="entry name" value="PHM/PNGase_F_dom_sf"/>
</dbReference>
<accession>A0A0M3K055</accession>
<feature type="domain" description="Copper type II ascorbate-dependent monooxygenase N-terminal" evidence="3">
    <location>
        <begin position="265"/>
        <end position="325"/>
    </location>
</feature>
<dbReference type="InterPro" id="IPR028460">
    <property type="entry name" value="Tbh/DBH"/>
</dbReference>
<dbReference type="CDD" id="cd09631">
    <property type="entry name" value="DOMON_DOH"/>
    <property type="match status" value="1"/>
</dbReference>
<dbReference type="GO" id="GO:0005507">
    <property type="term" value="F:copper ion binding"/>
    <property type="evidence" value="ECO:0007669"/>
    <property type="project" value="InterPro"/>
</dbReference>
<dbReference type="Gene3D" id="2.60.120.230">
    <property type="match status" value="2"/>
</dbReference>
<dbReference type="GO" id="GO:0030667">
    <property type="term" value="C:secretory granule membrane"/>
    <property type="evidence" value="ECO:0007669"/>
    <property type="project" value="TreeGrafter"/>
</dbReference>
<dbReference type="Proteomes" id="UP000267096">
    <property type="component" value="Unassembled WGS sequence"/>
</dbReference>
<evidence type="ECO:0000259" key="3">
    <source>
        <dbReference type="Pfam" id="PF01082"/>
    </source>
</evidence>
<proteinExistence type="predicted"/>
<dbReference type="AlphaFoldDB" id="A0A0M3K055"/>
<dbReference type="PANTHER" id="PTHR10157">
    <property type="entry name" value="DOPAMINE BETA HYDROXYLASE RELATED"/>
    <property type="match status" value="1"/>
</dbReference>
<dbReference type="PANTHER" id="PTHR10157:SF23">
    <property type="entry name" value="MOXD1 HOMOLOG 1"/>
    <property type="match status" value="1"/>
</dbReference>
<dbReference type="InterPro" id="IPR000945">
    <property type="entry name" value="DBH-like"/>
</dbReference>
<sequence length="584" mass="66701">MSWAYQFIIYTIVGLELMNAKNAQFALKRMLAQTLNAFHKRENCTRVDVLLELNLKTEKLYYNVRISGLPIAWFLIGFSDHGEFHGADFCKFDGSNLLDGYIGNDLNMEIDMQQDCILYDTDMEESVRFSKRLRTCDMRDYAIETGTTQFLIAIGNGEQEYLSDGGVSKEITFANLYEYELDFSDEDTNTYQTSITANDSYLLLRTTERIQCYIRFEQMIIIAFQDALIPAEVTTYWCAVKKLDPVFLTKKHHITKICNDFEWFYNGDCNSADKPKEMRSCSKVIAAWSFGAGALNYPPEAGMPIGGDDYYPYLMVEIHYNNVDKLSGVVDNSGFTLSYTDELRTYDAGILELGLIYSDANSIPPYQYTFPISGYCTRDCTEHLPSEGINIFATQLHAHLTGRKLWTSHYRNGIKIGEINRENHYSPHWQHINMLKEPINVLPGGYGIEDEMCVNYVYYYPASEVEVCKSAIDNSTLREFFKKLLFIPEHPLQIINAAGKGVSDGMSINNMFNAVEWSSQTYSSLKELYNVGDLNVHCLQHDGNPFPVSLHRCSSNFSATPSSHILRHQMPLNTDSLVAFFNYP</sequence>
<dbReference type="InterPro" id="IPR024548">
    <property type="entry name" value="Cu2_monoox_C"/>
</dbReference>
<dbReference type="GO" id="GO:0006589">
    <property type="term" value="P:octopamine biosynthetic process"/>
    <property type="evidence" value="ECO:0007669"/>
    <property type="project" value="TreeGrafter"/>
</dbReference>
<gene>
    <name evidence="5" type="ORF">ASIM_LOCUS13608</name>
</gene>
<evidence type="ECO:0000259" key="4">
    <source>
        <dbReference type="Pfam" id="PF03712"/>
    </source>
</evidence>
<dbReference type="OrthoDB" id="129121at2759"/>
<name>A0A0M3K055_ANISI</name>
<dbReference type="GO" id="GO:0042421">
    <property type="term" value="P:norepinephrine biosynthetic process"/>
    <property type="evidence" value="ECO:0007669"/>
    <property type="project" value="TreeGrafter"/>
</dbReference>
<evidence type="ECO:0000313" key="6">
    <source>
        <dbReference type="Proteomes" id="UP000267096"/>
    </source>
</evidence>
<dbReference type="InterPro" id="IPR045266">
    <property type="entry name" value="DOH_DOMON"/>
</dbReference>
<dbReference type="GO" id="GO:0004500">
    <property type="term" value="F:dopamine beta-monooxygenase activity"/>
    <property type="evidence" value="ECO:0007669"/>
    <property type="project" value="InterPro"/>
</dbReference>
<keyword evidence="6" id="KW-1185">Reference proteome</keyword>
<dbReference type="SUPFAM" id="SSF49742">
    <property type="entry name" value="PHM/PNGase F"/>
    <property type="match status" value="2"/>
</dbReference>
<dbReference type="Gene3D" id="2.60.120.310">
    <property type="entry name" value="Copper type II, ascorbate-dependent monooxygenase, N-terminal domain"/>
    <property type="match status" value="1"/>
</dbReference>
<evidence type="ECO:0000313" key="5">
    <source>
        <dbReference type="EMBL" id="VDK50143.1"/>
    </source>
</evidence>
<reference evidence="7" key="1">
    <citation type="submission" date="2017-02" db="UniProtKB">
        <authorList>
            <consortium name="WormBaseParasite"/>
        </authorList>
    </citation>
    <scope>IDENTIFICATION</scope>
</reference>
<dbReference type="WBParaSite" id="ASIM_0001418001-mRNA-1">
    <property type="protein sequence ID" value="ASIM_0001418001-mRNA-1"/>
    <property type="gene ID" value="ASIM_0001418001"/>
</dbReference>
<evidence type="ECO:0000256" key="2">
    <source>
        <dbReference type="ARBA" id="ARBA00023180"/>
    </source>
</evidence>
<evidence type="ECO:0000313" key="7">
    <source>
        <dbReference type="WBParaSite" id="ASIM_0001418001-mRNA-1"/>
    </source>
</evidence>
<dbReference type="Pfam" id="PF01082">
    <property type="entry name" value="Cu2_monooxygen"/>
    <property type="match status" value="1"/>
</dbReference>